<dbReference type="InterPro" id="IPR035944">
    <property type="entry name" value="YfbM-like_sf"/>
</dbReference>
<evidence type="ECO:0000313" key="2">
    <source>
        <dbReference type="Proteomes" id="UP000637643"/>
    </source>
</evidence>
<sequence>MGMIGQYIAVSPQTLQDITEGKTEIHDIEVGLDIDKAWQVLHYVLCGDIVGGEPPLGYIVPMGCYIGEFSDMPLFAVSPDQLREAVAAIEPLTADDLKRQYNYAELLEEEVYPVMPDEDPEELFDYIFSNFAAIREFYAQAAAKEQTVLFYVS</sequence>
<reference evidence="1" key="2">
    <citation type="submission" date="2020-09" db="EMBL/GenBank/DDBJ databases">
        <authorList>
            <person name="Sun Q."/>
            <person name="Zhou Y."/>
        </authorList>
    </citation>
    <scope>NUCLEOTIDE SEQUENCE</scope>
    <source>
        <strain evidence="1">CGMCC 1.16134</strain>
    </source>
</reference>
<evidence type="ECO:0008006" key="3">
    <source>
        <dbReference type="Google" id="ProtNLM"/>
    </source>
</evidence>
<protein>
    <recommendedName>
        <fullName evidence="3">DUF1877 family protein</fullName>
    </recommendedName>
</protein>
<comment type="caution">
    <text evidence="1">The sequence shown here is derived from an EMBL/GenBank/DDBJ whole genome shotgun (WGS) entry which is preliminary data.</text>
</comment>
<dbReference type="Proteomes" id="UP000637643">
    <property type="component" value="Unassembled WGS sequence"/>
</dbReference>
<dbReference type="Pfam" id="PF08974">
    <property type="entry name" value="DUF1877"/>
    <property type="match status" value="1"/>
</dbReference>
<name>A0A917D068_9BACL</name>
<dbReference type="Gene3D" id="3.40.1760.10">
    <property type="entry name" value="YfbM-like super family"/>
    <property type="match status" value="1"/>
</dbReference>
<keyword evidence="2" id="KW-1185">Reference proteome</keyword>
<reference evidence="1" key="1">
    <citation type="journal article" date="2014" name="Int. J. Syst. Evol. Microbiol.">
        <title>Complete genome sequence of Corynebacterium casei LMG S-19264T (=DSM 44701T), isolated from a smear-ripened cheese.</title>
        <authorList>
            <consortium name="US DOE Joint Genome Institute (JGI-PGF)"/>
            <person name="Walter F."/>
            <person name="Albersmeier A."/>
            <person name="Kalinowski J."/>
            <person name="Ruckert C."/>
        </authorList>
    </citation>
    <scope>NUCLEOTIDE SEQUENCE</scope>
    <source>
        <strain evidence="1">CGMCC 1.16134</strain>
    </source>
</reference>
<dbReference type="AlphaFoldDB" id="A0A917D068"/>
<dbReference type="RefSeq" id="WP_189030766.1">
    <property type="nucleotide sequence ID" value="NZ_BMKR01000037.1"/>
</dbReference>
<dbReference type="InterPro" id="IPR015068">
    <property type="entry name" value="DUF1877"/>
</dbReference>
<accession>A0A917D068</accession>
<proteinExistence type="predicted"/>
<gene>
    <name evidence="1" type="ORF">GCM10010912_56170</name>
</gene>
<evidence type="ECO:0000313" key="1">
    <source>
        <dbReference type="EMBL" id="GGG04207.1"/>
    </source>
</evidence>
<organism evidence="1 2">
    <name type="scientific">Paenibacillus albidus</name>
    <dbReference type="NCBI Taxonomy" id="2041023"/>
    <lineage>
        <taxon>Bacteria</taxon>
        <taxon>Bacillati</taxon>
        <taxon>Bacillota</taxon>
        <taxon>Bacilli</taxon>
        <taxon>Bacillales</taxon>
        <taxon>Paenibacillaceae</taxon>
        <taxon>Paenibacillus</taxon>
    </lineage>
</organism>
<dbReference type="EMBL" id="BMKR01000037">
    <property type="protein sequence ID" value="GGG04207.1"/>
    <property type="molecule type" value="Genomic_DNA"/>
</dbReference>
<dbReference type="SUPFAM" id="SSF111069">
    <property type="entry name" value="Hypothetical protein yfbM"/>
    <property type="match status" value="1"/>
</dbReference>